<organism evidence="7 8">
    <name type="scientific">Coprococcus catus</name>
    <dbReference type="NCBI Taxonomy" id="116085"/>
    <lineage>
        <taxon>Bacteria</taxon>
        <taxon>Bacillati</taxon>
        <taxon>Bacillota</taxon>
        <taxon>Clostridia</taxon>
        <taxon>Lachnospirales</taxon>
        <taxon>Lachnospiraceae</taxon>
        <taxon>Coprococcus</taxon>
    </lineage>
</organism>
<dbReference type="Pfam" id="PF01471">
    <property type="entry name" value="PG_binding_1"/>
    <property type="match status" value="1"/>
</dbReference>
<evidence type="ECO:0000313" key="7">
    <source>
        <dbReference type="EMBL" id="RGB81992.1"/>
    </source>
</evidence>
<evidence type="ECO:0000313" key="8">
    <source>
        <dbReference type="Proteomes" id="UP000260773"/>
    </source>
</evidence>
<dbReference type="InterPro" id="IPR036366">
    <property type="entry name" value="PGBDSf"/>
</dbReference>
<dbReference type="InterPro" id="IPR036365">
    <property type="entry name" value="PGBD-like_sf"/>
</dbReference>
<dbReference type="GO" id="GO:0008234">
    <property type="term" value="F:cysteine-type peptidase activity"/>
    <property type="evidence" value="ECO:0007669"/>
    <property type="project" value="UniProtKB-KW"/>
</dbReference>
<evidence type="ECO:0000256" key="2">
    <source>
        <dbReference type="ARBA" id="ARBA00022670"/>
    </source>
</evidence>
<dbReference type="InterPro" id="IPR002477">
    <property type="entry name" value="Peptidoglycan-bd-like"/>
</dbReference>
<sequence>MSRNIKGLYTELAFEDGAALVDESIVREQLRQKRLKRQRARKKARRRALRRRIILLFLVVVVVCSGGLMVYEQFLSHEVVLGNRVYQNPLKYYQIQDSISLSGGDYELSEGYEGLKTAKVIQTLGLGNAVGMNGALYTSEIADAVADFQAQHGLNATGTVDLTTWLAMGLSEDDWYTLGAYVSPLRIDNTSSRTACIEAMISRAYDYLGDNYIIGASGAPGLGIDCSGLIMQALYAAGIDMSPINPVRHASPGYEYESANIWASSKFKHVDYKERKRGDIIIYCNEKGTVIHSAIYLGDDKVIEAWPNQVTESAVLNYQHSLVKGVVRPFV</sequence>
<reference evidence="7 8" key="1">
    <citation type="submission" date="2018-08" db="EMBL/GenBank/DDBJ databases">
        <title>A genome reference for cultivated species of the human gut microbiota.</title>
        <authorList>
            <person name="Zou Y."/>
            <person name="Xue W."/>
            <person name="Luo G."/>
        </authorList>
    </citation>
    <scope>NUCLEOTIDE SEQUENCE [LARGE SCALE GENOMIC DNA]</scope>
    <source>
        <strain evidence="7 8">AF45-17</strain>
    </source>
</reference>
<dbReference type="AlphaFoldDB" id="A0A3E2TSI3"/>
<evidence type="ECO:0000256" key="1">
    <source>
        <dbReference type="ARBA" id="ARBA00007074"/>
    </source>
</evidence>
<dbReference type="PANTHER" id="PTHR47359">
    <property type="entry name" value="PEPTIDOGLYCAN DL-ENDOPEPTIDASE CWLO"/>
    <property type="match status" value="1"/>
</dbReference>
<dbReference type="RefSeq" id="WP_117526858.1">
    <property type="nucleotide sequence ID" value="NZ_JAQDKA010000014.1"/>
</dbReference>
<dbReference type="InterPro" id="IPR038765">
    <property type="entry name" value="Papain-like_cys_pep_sf"/>
</dbReference>
<gene>
    <name evidence="7" type="ORF">DW070_02200</name>
</gene>
<protein>
    <submittedName>
        <fullName evidence="7">Peptidoglycan endopeptidase</fullName>
    </submittedName>
</protein>
<dbReference type="SUPFAM" id="SSF54001">
    <property type="entry name" value="Cysteine proteinases"/>
    <property type="match status" value="1"/>
</dbReference>
<dbReference type="PROSITE" id="PS51935">
    <property type="entry name" value="NLPC_P60"/>
    <property type="match status" value="1"/>
</dbReference>
<dbReference type="InterPro" id="IPR000064">
    <property type="entry name" value="NLP_P60_dom"/>
</dbReference>
<dbReference type="PANTHER" id="PTHR47359:SF3">
    <property type="entry name" value="NLP_P60 DOMAIN-CONTAINING PROTEIN-RELATED"/>
    <property type="match status" value="1"/>
</dbReference>
<keyword evidence="5" id="KW-0472">Membrane</keyword>
<dbReference type="InterPro" id="IPR051794">
    <property type="entry name" value="PG_Endopeptidase_C40"/>
</dbReference>
<keyword evidence="5" id="KW-1133">Transmembrane helix</keyword>
<comment type="similarity">
    <text evidence="1">Belongs to the peptidase C40 family.</text>
</comment>
<keyword evidence="4" id="KW-0788">Thiol protease</keyword>
<accession>A0A3E2TSI3</accession>
<evidence type="ECO:0000256" key="4">
    <source>
        <dbReference type="ARBA" id="ARBA00022807"/>
    </source>
</evidence>
<evidence type="ECO:0000256" key="3">
    <source>
        <dbReference type="ARBA" id="ARBA00022801"/>
    </source>
</evidence>
<dbReference type="EMBL" id="QVEP01000003">
    <property type="protein sequence ID" value="RGB81992.1"/>
    <property type="molecule type" value="Genomic_DNA"/>
</dbReference>
<evidence type="ECO:0000259" key="6">
    <source>
        <dbReference type="PROSITE" id="PS51935"/>
    </source>
</evidence>
<name>A0A3E2TSI3_9FIRM</name>
<keyword evidence="2" id="KW-0645">Protease</keyword>
<dbReference type="Gene3D" id="1.10.101.10">
    <property type="entry name" value="PGBD-like superfamily/PGBD"/>
    <property type="match status" value="1"/>
</dbReference>
<feature type="domain" description="NlpC/P60" evidence="6">
    <location>
        <begin position="194"/>
        <end position="330"/>
    </location>
</feature>
<comment type="caution">
    <text evidence="7">The sequence shown here is derived from an EMBL/GenBank/DDBJ whole genome shotgun (WGS) entry which is preliminary data.</text>
</comment>
<dbReference type="Proteomes" id="UP000260773">
    <property type="component" value="Unassembled WGS sequence"/>
</dbReference>
<evidence type="ECO:0000256" key="5">
    <source>
        <dbReference type="SAM" id="Phobius"/>
    </source>
</evidence>
<feature type="transmembrane region" description="Helical" evidence="5">
    <location>
        <begin position="53"/>
        <end position="71"/>
    </location>
</feature>
<dbReference type="GO" id="GO:0006508">
    <property type="term" value="P:proteolysis"/>
    <property type="evidence" value="ECO:0007669"/>
    <property type="project" value="UniProtKB-KW"/>
</dbReference>
<keyword evidence="3" id="KW-0378">Hydrolase</keyword>
<keyword evidence="5" id="KW-0812">Transmembrane</keyword>
<dbReference type="Pfam" id="PF00877">
    <property type="entry name" value="NLPC_P60"/>
    <property type="match status" value="1"/>
</dbReference>
<dbReference type="Gene3D" id="3.90.1720.10">
    <property type="entry name" value="endopeptidase domain like (from Nostoc punctiforme)"/>
    <property type="match status" value="1"/>
</dbReference>
<dbReference type="SUPFAM" id="SSF47090">
    <property type="entry name" value="PGBD-like"/>
    <property type="match status" value="1"/>
</dbReference>
<proteinExistence type="inferred from homology"/>